<comment type="caution">
    <text evidence="1">The sequence shown here is derived from an EMBL/GenBank/DDBJ whole genome shotgun (WGS) entry which is preliminary data.</text>
</comment>
<accession>A0ABS0D286</accession>
<dbReference type="EMBL" id="JADLQX010000086">
    <property type="protein sequence ID" value="MBF6302955.1"/>
    <property type="molecule type" value="Genomic_DNA"/>
</dbReference>
<keyword evidence="2" id="KW-1185">Reference proteome</keyword>
<reference evidence="1 2" key="1">
    <citation type="submission" date="2020-10" db="EMBL/GenBank/DDBJ databases">
        <title>Identification of Nocardia species via Next-generation sequencing and recognition of intraspecies genetic diversity.</title>
        <authorList>
            <person name="Li P."/>
            <person name="Li P."/>
            <person name="Lu B."/>
        </authorList>
    </citation>
    <scope>NUCLEOTIDE SEQUENCE [LARGE SCALE GENOMIC DNA]</scope>
    <source>
        <strain evidence="1 2">BJ06-0157</strain>
    </source>
</reference>
<dbReference type="RefSeq" id="WP_195134133.1">
    <property type="nucleotide sequence ID" value="NZ_JADLQX010000086.1"/>
</dbReference>
<evidence type="ECO:0000313" key="2">
    <source>
        <dbReference type="Proteomes" id="UP000702209"/>
    </source>
</evidence>
<sequence>MSVNAKIVGPRAFFKRFSIAIAIAIGIVVAMPAATVPAQAEVRVDISFHYANDGTQNKYGTFACEPKFDVEGIAVEVVSEDGLEPGDTWVGTEHNKVCLYPQPDNTIKYRGSLVMDPLTITGCGTGTLAYEYKGTLSAPDPVTGNRTDNGAGDIISGSGTGDLEDIKGQISWTGTASPNFTGVGYGTGAVKC</sequence>
<dbReference type="Proteomes" id="UP000702209">
    <property type="component" value="Unassembled WGS sequence"/>
</dbReference>
<name>A0ABS0D286_9NOCA</name>
<gene>
    <name evidence="1" type="ORF">IU459_36405</name>
</gene>
<proteinExistence type="predicted"/>
<evidence type="ECO:0000313" key="1">
    <source>
        <dbReference type="EMBL" id="MBF6302955.1"/>
    </source>
</evidence>
<protein>
    <submittedName>
        <fullName evidence="1">Uncharacterized protein</fullName>
    </submittedName>
</protein>
<organism evidence="1 2">
    <name type="scientific">Nocardia amamiensis</name>
    <dbReference type="NCBI Taxonomy" id="404578"/>
    <lineage>
        <taxon>Bacteria</taxon>
        <taxon>Bacillati</taxon>
        <taxon>Actinomycetota</taxon>
        <taxon>Actinomycetes</taxon>
        <taxon>Mycobacteriales</taxon>
        <taxon>Nocardiaceae</taxon>
        <taxon>Nocardia</taxon>
    </lineage>
</organism>